<keyword evidence="3" id="KW-1185">Reference proteome</keyword>
<feature type="domain" description="PPM-type phosphatase" evidence="1">
    <location>
        <begin position="207"/>
        <end position="291"/>
    </location>
</feature>
<dbReference type="RefSeq" id="WP_341374556.1">
    <property type="nucleotide sequence ID" value="NZ_JBBUTF010000010.1"/>
</dbReference>
<name>A0ABU9BA41_9BURK</name>
<evidence type="ECO:0000259" key="1">
    <source>
        <dbReference type="Pfam" id="PF07228"/>
    </source>
</evidence>
<dbReference type="InterPro" id="IPR001932">
    <property type="entry name" value="PPM-type_phosphatase-like_dom"/>
</dbReference>
<protein>
    <submittedName>
        <fullName evidence="2">SpoIIE family protein phosphatase</fullName>
    </submittedName>
</protein>
<comment type="caution">
    <text evidence="2">The sequence shown here is derived from an EMBL/GenBank/DDBJ whole genome shotgun (WGS) entry which is preliminary data.</text>
</comment>
<organism evidence="2 3">
    <name type="scientific">Pseudaquabacterium rugosum</name>
    <dbReference type="NCBI Taxonomy" id="2984194"/>
    <lineage>
        <taxon>Bacteria</taxon>
        <taxon>Pseudomonadati</taxon>
        <taxon>Pseudomonadota</taxon>
        <taxon>Betaproteobacteria</taxon>
        <taxon>Burkholderiales</taxon>
        <taxon>Sphaerotilaceae</taxon>
        <taxon>Pseudaquabacterium</taxon>
    </lineage>
</organism>
<dbReference type="InterPro" id="IPR036457">
    <property type="entry name" value="PPM-type-like_dom_sf"/>
</dbReference>
<evidence type="ECO:0000313" key="2">
    <source>
        <dbReference type="EMBL" id="MEK8026772.1"/>
    </source>
</evidence>
<dbReference type="SUPFAM" id="SSF81606">
    <property type="entry name" value="PP2C-like"/>
    <property type="match status" value="1"/>
</dbReference>
<gene>
    <name evidence="2" type="ORF">AACH11_12440</name>
</gene>
<accession>A0ABU9BA41</accession>
<dbReference type="EMBL" id="JBBUTF010000010">
    <property type="protein sequence ID" value="MEK8026772.1"/>
    <property type="molecule type" value="Genomic_DNA"/>
</dbReference>
<reference evidence="2 3" key="1">
    <citation type="submission" date="2024-04" db="EMBL/GenBank/DDBJ databases">
        <title>Novel species of the genus Ideonella isolated from streams.</title>
        <authorList>
            <person name="Lu H."/>
        </authorList>
    </citation>
    <scope>NUCLEOTIDE SEQUENCE [LARGE SCALE GENOMIC DNA]</scope>
    <source>
        <strain evidence="2 3">BYS139W</strain>
    </source>
</reference>
<dbReference type="Gene3D" id="3.60.40.10">
    <property type="entry name" value="PPM-type phosphatase domain"/>
    <property type="match status" value="1"/>
</dbReference>
<dbReference type="Pfam" id="PF07228">
    <property type="entry name" value="SpoIIE"/>
    <property type="match status" value="1"/>
</dbReference>
<sequence length="304" mass="32240">MSWAAHLLGLWRAWFRRGLRNAPQPLPEPGGGQAMARGGPWAVAWASHAGPHHLNQDCAGACWRTLPDGTGLAAAVADGVTNGAAGDVAALALVQHWLQGPRPPQRQRSFLGNADAAVAKALRKLTQEPGAATGAACWLQPDGSGWATRVGDCRLLRVVPPPAQDVPLLPPGWSVQPLLHDQTYAHLRRSTGATQPLLDDDEDALQPAHMVGIGCLGEPEWVPLALAEGDLLLLASDGLHAVLSDADWHTVLARHLGSANPAAAALPALLHHLIQTAIERGSEDDITVLAILRQSEQYREEVEP</sequence>
<dbReference type="Proteomes" id="UP001368500">
    <property type="component" value="Unassembled WGS sequence"/>
</dbReference>
<proteinExistence type="predicted"/>
<evidence type="ECO:0000313" key="3">
    <source>
        <dbReference type="Proteomes" id="UP001368500"/>
    </source>
</evidence>